<dbReference type="Proteomes" id="UP001139887">
    <property type="component" value="Unassembled WGS sequence"/>
</dbReference>
<gene>
    <name evidence="4" type="ORF">IWW36_004570</name>
</gene>
<keyword evidence="5" id="KW-1185">Reference proteome</keyword>
<name>A0A9W8LYX4_9FUNG</name>
<dbReference type="Pfam" id="PF09631">
    <property type="entry name" value="Sen15"/>
    <property type="match status" value="1"/>
</dbReference>
<evidence type="ECO:0000259" key="3">
    <source>
        <dbReference type="Pfam" id="PF09631"/>
    </source>
</evidence>
<evidence type="ECO:0000313" key="4">
    <source>
        <dbReference type="EMBL" id="KAJ2845957.1"/>
    </source>
</evidence>
<dbReference type="InterPro" id="IPR036167">
    <property type="entry name" value="tRNA_intron_Endo_cat-like_sf"/>
</dbReference>
<dbReference type="SUPFAM" id="SSF53032">
    <property type="entry name" value="tRNA-intron endonuclease catalytic domain-like"/>
    <property type="match status" value="1"/>
</dbReference>
<organism evidence="4 5">
    <name type="scientific">Coemansia brasiliensis</name>
    <dbReference type="NCBI Taxonomy" id="2650707"/>
    <lineage>
        <taxon>Eukaryota</taxon>
        <taxon>Fungi</taxon>
        <taxon>Fungi incertae sedis</taxon>
        <taxon>Zoopagomycota</taxon>
        <taxon>Kickxellomycotina</taxon>
        <taxon>Kickxellomycetes</taxon>
        <taxon>Kickxellales</taxon>
        <taxon>Kickxellaceae</taxon>
        <taxon>Coemansia</taxon>
    </lineage>
</organism>
<protein>
    <recommendedName>
        <fullName evidence="3">tRNA-splicing endonuclease subunit Sen15 domain-containing protein</fullName>
    </recommendedName>
</protein>
<comment type="caution">
    <text evidence="4">The sequence shown here is derived from an EMBL/GenBank/DDBJ whole genome shotgun (WGS) entry which is preliminary data.</text>
</comment>
<evidence type="ECO:0000256" key="1">
    <source>
        <dbReference type="ARBA" id="ARBA00006091"/>
    </source>
</evidence>
<sequence>MVDGLDIPVILTNESNDNIQGFVPVFATEEFSVAELANIVDKLQAALLIGSPHNNLMHVHLAIVESDSTIVYYKIDHSSTKLQPSNI</sequence>
<dbReference type="EMBL" id="JANBUW010000661">
    <property type="protein sequence ID" value="KAJ2845957.1"/>
    <property type="molecule type" value="Genomic_DNA"/>
</dbReference>
<dbReference type="OrthoDB" id="10002170at2759"/>
<dbReference type="AlphaFoldDB" id="A0A9W8LYX4"/>
<proteinExistence type="inferred from homology"/>
<dbReference type="Gene3D" id="3.40.1350.10">
    <property type="match status" value="1"/>
</dbReference>
<dbReference type="InterPro" id="IPR011856">
    <property type="entry name" value="tRNA_endonuc-like_dom_sf"/>
</dbReference>
<dbReference type="GO" id="GO:0005634">
    <property type="term" value="C:nucleus"/>
    <property type="evidence" value="ECO:0007669"/>
    <property type="project" value="UniProtKB-ARBA"/>
</dbReference>
<keyword evidence="2" id="KW-0819">tRNA processing</keyword>
<feature type="domain" description="tRNA-splicing endonuclease subunit Sen15" evidence="3">
    <location>
        <begin position="13"/>
        <end position="78"/>
    </location>
</feature>
<comment type="similarity">
    <text evidence="1">Belongs to the SEN15 family.</text>
</comment>
<dbReference type="GO" id="GO:0003676">
    <property type="term" value="F:nucleic acid binding"/>
    <property type="evidence" value="ECO:0007669"/>
    <property type="project" value="InterPro"/>
</dbReference>
<dbReference type="InterPro" id="IPR018593">
    <property type="entry name" value="tRNA-endonuc_su_Sen15"/>
</dbReference>
<reference evidence="4" key="1">
    <citation type="submission" date="2022-07" db="EMBL/GenBank/DDBJ databases">
        <title>Phylogenomic reconstructions and comparative analyses of Kickxellomycotina fungi.</title>
        <authorList>
            <person name="Reynolds N.K."/>
            <person name="Stajich J.E."/>
            <person name="Barry K."/>
            <person name="Grigoriev I.V."/>
            <person name="Crous P."/>
            <person name="Smith M.E."/>
        </authorList>
    </citation>
    <scope>NUCLEOTIDE SEQUENCE</scope>
    <source>
        <strain evidence="4">NRRL 1566</strain>
    </source>
</reference>
<accession>A0A9W8LYX4</accession>
<evidence type="ECO:0000256" key="2">
    <source>
        <dbReference type="ARBA" id="ARBA00022694"/>
    </source>
</evidence>
<dbReference type="GO" id="GO:0006388">
    <property type="term" value="P:tRNA splicing, via endonucleolytic cleavage and ligation"/>
    <property type="evidence" value="ECO:0007669"/>
    <property type="project" value="InterPro"/>
</dbReference>
<evidence type="ECO:0000313" key="5">
    <source>
        <dbReference type="Proteomes" id="UP001139887"/>
    </source>
</evidence>